<dbReference type="CTD" id="36335922"/>
<dbReference type="EMBL" id="APAU02000001">
    <property type="protein sequence ID" value="EUB64938.1"/>
    <property type="molecule type" value="Genomic_DNA"/>
</dbReference>
<comment type="caution">
    <text evidence="2">The sequence shown here is derived from an EMBL/GenBank/DDBJ whole genome shotgun (WGS) entry which is preliminary data.</text>
</comment>
<gene>
    <name evidence="2" type="ORF">EGR_00207</name>
</gene>
<protein>
    <submittedName>
        <fullName evidence="2">Uncharacterized protein</fullName>
    </submittedName>
</protein>
<evidence type="ECO:0000313" key="2">
    <source>
        <dbReference type="EMBL" id="EUB64938.1"/>
    </source>
</evidence>
<reference evidence="2 3" key="1">
    <citation type="journal article" date="2013" name="Nat. Genet.">
        <title>The genome of the hydatid tapeworm Echinococcus granulosus.</title>
        <authorList>
            <person name="Zheng H."/>
            <person name="Zhang W."/>
            <person name="Zhang L."/>
            <person name="Zhang Z."/>
            <person name="Li J."/>
            <person name="Lu G."/>
            <person name="Zhu Y."/>
            <person name="Wang Y."/>
            <person name="Huang Y."/>
            <person name="Liu J."/>
            <person name="Kang H."/>
            <person name="Chen J."/>
            <person name="Wang L."/>
            <person name="Chen A."/>
            <person name="Yu S."/>
            <person name="Gao Z."/>
            <person name="Jin L."/>
            <person name="Gu W."/>
            <person name="Wang Z."/>
            <person name="Zhao L."/>
            <person name="Shi B."/>
            <person name="Wen H."/>
            <person name="Lin R."/>
            <person name="Jones M.K."/>
            <person name="Brejova B."/>
            <person name="Vinar T."/>
            <person name="Zhao G."/>
            <person name="McManus D.P."/>
            <person name="Chen Z."/>
            <person name="Zhou Y."/>
            <person name="Wang S."/>
        </authorList>
    </citation>
    <scope>NUCLEOTIDE SEQUENCE [LARGE SCALE GENOMIC DNA]</scope>
</reference>
<dbReference type="GeneID" id="36335922"/>
<dbReference type="OMA" id="CGAMPLE"/>
<dbReference type="OrthoDB" id="195843at2759"/>
<dbReference type="Proteomes" id="UP000019149">
    <property type="component" value="Unassembled WGS sequence"/>
</dbReference>
<organism evidence="2 3">
    <name type="scientific">Echinococcus granulosus</name>
    <name type="common">Hydatid tapeworm</name>
    <dbReference type="NCBI Taxonomy" id="6210"/>
    <lineage>
        <taxon>Eukaryota</taxon>
        <taxon>Metazoa</taxon>
        <taxon>Spiralia</taxon>
        <taxon>Lophotrochozoa</taxon>
        <taxon>Platyhelminthes</taxon>
        <taxon>Cestoda</taxon>
        <taxon>Eucestoda</taxon>
        <taxon>Cyclophyllidea</taxon>
        <taxon>Taeniidae</taxon>
        <taxon>Echinococcus</taxon>
        <taxon>Echinococcus granulosus group</taxon>
    </lineage>
</organism>
<evidence type="ECO:0000313" key="3">
    <source>
        <dbReference type="Proteomes" id="UP000019149"/>
    </source>
</evidence>
<keyword evidence="1" id="KW-0175">Coiled coil</keyword>
<keyword evidence="3" id="KW-1185">Reference proteome</keyword>
<feature type="coiled-coil region" evidence="1">
    <location>
        <begin position="837"/>
        <end position="864"/>
    </location>
</feature>
<dbReference type="AlphaFoldDB" id="W6UUJ7"/>
<proteinExistence type="predicted"/>
<sequence>MPRLITLGHSDSRCYWHIIKLTECFYWETAVLPTSYDNDWGFWGPFYQFCGMSHSLTGQDVLFMESNQSQRPSDLLCCDKPVMDANIDPVQSALSPICSRRRFIKGVASSISAALIDNSELPKTFQKRDYPVLFLCEQDQERVPAPLHRFSDPPRSSIKSRFSAVVGPQMHLHTLAQFQRAIVRTQGSAPCKRPRVRGASPPLGCVTGLIRSLEAWKDPAQAPSSKEQAKLNSFACERSRRQKHAILRLWLEAAQRMLISSTFYRLKLMYRIFRAMRAFAIVSRKRQVTETPAAVTLAAKTEEEMKQMGRAAAHDRRRLLRRVLRAWIRRARGLRLALHQQSVVTFHTRRTLLQRALRAWLNFCACRTSIHIAVAHFEATKDTRLCRTALRHWRSVVSRQKRMYECYYSVRALHQRHLMGRVLRRWRHHAHVKATATRIAEAMTRRGHKRLLRKVLVRWRSMRHELRRERLEVEEAVRQHWRRAARPFLCIVFQRWRNEMRVSQRYEFSAQASQRRILASALRTWRHRLIEAHERNILLEQAYCFRNMHLRVYYFARWVEAQKEVQRVRSLEKVALWHWALTLQARAWRAWTVYLTAVRAVHIRRQRAFQRFSERLAKNAIGLWLGAAFGVQQTALDRESPWNKGILRFSYLWCGAMPLEKRAPRSLKKFEPLNAEGVGYKGIQTTDPPNVTVLNTSENFKSSKCSSRLQPKVPGFLLDTLQIRKVSDVVRWYKESCNMSKEDDFMGVSYLKNLGAERLASGEFSSDLAKEFTDACGEHPSFSLNRFNEKSVDVADKFAKLLSLLAAERHVGFVKELSTRIATLLTFEAANTSNHLVEEVDHELERARRDQSDVQCQIRELRWQCASLLTYINDMLV</sequence>
<accession>W6UUJ7</accession>
<dbReference type="STRING" id="6210.W6UUJ7"/>
<name>W6UUJ7_ECHGR</name>
<evidence type="ECO:0000256" key="1">
    <source>
        <dbReference type="SAM" id="Coils"/>
    </source>
</evidence>
<dbReference type="RefSeq" id="XP_024356134.1">
    <property type="nucleotide sequence ID" value="XM_024489456.1"/>
</dbReference>
<dbReference type="KEGG" id="egl:EGR_00207"/>